<comment type="caution">
    <text evidence="1">The sequence shown here is derived from an EMBL/GenBank/DDBJ whole genome shotgun (WGS) entry which is preliminary data.</text>
</comment>
<dbReference type="EMBL" id="VSSQ01003810">
    <property type="protein sequence ID" value="MPM22432.1"/>
    <property type="molecule type" value="Genomic_DNA"/>
</dbReference>
<organism evidence="1">
    <name type="scientific">bioreactor metagenome</name>
    <dbReference type="NCBI Taxonomy" id="1076179"/>
    <lineage>
        <taxon>unclassified sequences</taxon>
        <taxon>metagenomes</taxon>
        <taxon>ecological metagenomes</taxon>
    </lineage>
</organism>
<evidence type="ECO:0000313" key="1">
    <source>
        <dbReference type="EMBL" id="MPM22432.1"/>
    </source>
</evidence>
<dbReference type="AlphaFoldDB" id="A0A644Y1N5"/>
<gene>
    <name evidence="1" type="ORF">SDC9_68887</name>
</gene>
<name>A0A644Y1N5_9ZZZZ</name>
<reference evidence="1" key="1">
    <citation type="submission" date="2019-08" db="EMBL/GenBank/DDBJ databases">
        <authorList>
            <person name="Kucharzyk K."/>
            <person name="Murdoch R.W."/>
            <person name="Higgins S."/>
            <person name="Loffler F."/>
        </authorList>
    </citation>
    <scope>NUCLEOTIDE SEQUENCE</scope>
</reference>
<accession>A0A644Y1N5</accession>
<protein>
    <submittedName>
        <fullName evidence="1">Uncharacterized protein</fullName>
    </submittedName>
</protein>
<proteinExistence type="predicted"/>
<sequence length="85" mass="9434">MLKKGVFCGYKNHTFNFARTNLNQINNIIPFSIEEILMLHQTPDNPNTVELSISANGILNTFNTTPLTVGCNVLPRPLKAPIVPI</sequence>